<evidence type="ECO:0000256" key="1">
    <source>
        <dbReference type="SAM" id="SignalP"/>
    </source>
</evidence>
<proteinExistence type="predicted"/>
<comment type="caution">
    <text evidence="2">The sequence shown here is derived from an EMBL/GenBank/DDBJ whole genome shotgun (WGS) entry which is preliminary data.</text>
</comment>
<feature type="chain" id="PRO_5023870290" description="Outer membrane protein beta-barrel domain-containing protein" evidence="1">
    <location>
        <begin position="22"/>
        <end position="186"/>
    </location>
</feature>
<keyword evidence="3" id="KW-1185">Reference proteome</keyword>
<protein>
    <recommendedName>
        <fullName evidence="4">Outer membrane protein beta-barrel domain-containing protein</fullName>
    </recommendedName>
</protein>
<keyword evidence="1" id="KW-0732">Signal</keyword>
<dbReference type="RefSeq" id="WP_150414579.1">
    <property type="nucleotide sequence ID" value="NZ_VYQF01000002.1"/>
</dbReference>
<feature type="signal peptide" evidence="1">
    <location>
        <begin position="1"/>
        <end position="21"/>
    </location>
</feature>
<sequence length="186" mass="20980">MRNKSLIFLLPVLLMSFYVKAQNKKAKFHSINSIGFVIGESGTDMMVQSVNGFAYKNVYSGIGFAKDDYNYNSYPLFFDQRIYFGKRNNAFVYGDLGYNISGKNKPGKEIYYNSYHFSGGVYTDFGIGYKIKLRKSYLTLSPGFSYKEINNKVGVVNPCLVGPCPVDYSSYKYGNGRVVLKAGVDF</sequence>
<organism evidence="2 3">
    <name type="scientific">Ginsengibacter hankyongi</name>
    <dbReference type="NCBI Taxonomy" id="2607284"/>
    <lineage>
        <taxon>Bacteria</taxon>
        <taxon>Pseudomonadati</taxon>
        <taxon>Bacteroidota</taxon>
        <taxon>Chitinophagia</taxon>
        <taxon>Chitinophagales</taxon>
        <taxon>Chitinophagaceae</taxon>
        <taxon>Ginsengibacter</taxon>
    </lineage>
</organism>
<reference evidence="2 3" key="1">
    <citation type="submission" date="2019-09" db="EMBL/GenBank/DDBJ databases">
        <title>Draft genome sequence of Ginsengibacter sp. BR5-29.</title>
        <authorList>
            <person name="Im W.-T."/>
        </authorList>
    </citation>
    <scope>NUCLEOTIDE SEQUENCE [LARGE SCALE GENOMIC DNA]</scope>
    <source>
        <strain evidence="2 3">BR5-29</strain>
    </source>
</reference>
<dbReference type="AlphaFoldDB" id="A0A5J5IFT1"/>
<dbReference type="Proteomes" id="UP000326903">
    <property type="component" value="Unassembled WGS sequence"/>
</dbReference>
<dbReference type="EMBL" id="VYQF01000002">
    <property type="protein sequence ID" value="KAA9039170.1"/>
    <property type="molecule type" value="Genomic_DNA"/>
</dbReference>
<evidence type="ECO:0000313" key="2">
    <source>
        <dbReference type="EMBL" id="KAA9039170.1"/>
    </source>
</evidence>
<accession>A0A5J5IFT1</accession>
<name>A0A5J5IFT1_9BACT</name>
<evidence type="ECO:0008006" key="4">
    <source>
        <dbReference type="Google" id="ProtNLM"/>
    </source>
</evidence>
<gene>
    <name evidence="2" type="ORF">FW778_10065</name>
</gene>
<evidence type="ECO:0000313" key="3">
    <source>
        <dbReference type="Proteomes" id="UP000326903"/>
    </source>
</evidence>